<evidence type="ECO:0000256" key="1">
    <source>
        <dbReference type="SAM" id="Coils"/>
    </source>
</evidence>
<feature type="coiled-coil region" evidence="1">
    <location>
        <begin position="325"/>
        <end position="380"/>
    </location>
</feature>
<dbReference type="EMBL" id="CVRI01000037">
    <property type="protein sequence ID" value="CRK93449.1"/>
    <property type="molecule type" value="Genomic_DNA"/>
</dbReference>
<accession>A0A1J1I4Z7</accession>
<keyword evidence="1" id="KW-0175">Coiled coil</keyword>
<name>A0A1J1I4Z7_9DIPT</name>
<feature type="compositionally biased region" description="Polar residues" evidence="2">
    <location>
        <begin position="475"/>
        <end position="505"/>
    </location>
</feature>
<organism evidence="3 4">
    <name type="scientific">Clunio marinus</name>
    <dbReference type="NCBI Taxonomy" id="568069"/>
    <lineage>
        <taxon>Eukaryota</taxon>
        <taxon>Metazoa</taxon>
        <taxon>Ecdysozoa</taxon>
        <taxon>Arthropoda</taxon>
        <taxon>Hexapoda</taxon>
        <taxon>Insecta</taxon>
        <taxon>Pterygota</taxon>
        <taxon>Neoptera</taxon>
        <taxon>Endopterygota</taxon>
        <taxon>Diptera</taxon>
        <taxon>Nematocera</taxon>
        <taxon>Chironomoidea</taxon>
        <taxon>Chironomidae</taxon>
        <taxon>Clunio</taxon>
    </lineage>
</organism>
<feature type="compositionally biased region" description="Basic and acidic residues" evidence="2">
    <location>
        <begin position="512"/>
        <end position="542"/>
    </location>
</feature>
<feature type="coiled-coil region" evidence="1">
    <location>
        <begin position="147"/>
        <end position="195"/>
    </location>
</feature>
<feature type="compositionally biased region" description="Low complexity" evidence="2">
    <location>
        <begin position="558"/>
        <end position="576"/>
    </location>
</feature>
<gene>
    <name evidence="3" type="ORF">CLUMA_CG006985</name>
</gene>
<feature type="region of interest" description="Disordered" evidence="2">
    <location>
        <begin position="475"/>
        <end position="576"/>
    </location>
</feature>
<dbReference type="AlphaFoldDB" id="A0A1J1I4Z7"/>
<evidence type="ECO:0000313" key="3">
    <source>
        <dbReference type="EMBL" id="CRK93449.1"/>
    </source>
</evidence>
<evidence type="ECO:0000256" key="2">
    <source>
        <dbReference type="SAM" id="MobiDB-lite"/>
    </source>
</evidence>
<protein>
    <submittedName>
        <fullName evidence="3">CLUMA_CG006985, isoform A</fullName>
    </submittedName>
</protein>
<sequence>MAESHDMEDAIKRVLSKESFKLSKAEFELKTKLLLNIFTLDKEKESEDKLAKTFGRNIENVGNEIEALKGQICNIGQETKKMQNLADQKMLLRRNIADNMKSIETYIDSHVEPRMENYLKSTMNLMSKVAKQKTSYEEIDKRHAFERKKKENELKTLKDKTFNFQQEEAQIQMKAEEINKEIETVNTDVKLKEKKLEDMHFLINQIQDSEASINTLASNEIYEEEALHNVSSTLQTIFDNFEPLIKKSEETKFQLEEIEHQKRFLESKLCENEELVNFLQLERNFDEVEQNEIFVREFSSNNLYEEGKKSLEHKRNENNDIYNDVEKYTLKEKEQDELIQQLREEVNEDQSVATSLQNEINDLDQKEKGMENKFKSLTDANKIAEEKILKEISELQKSFATFTNEFEEKQNFNSKTIADLNMKLKAEKMKTKQLRLNTPTTANTFPISNKLTNLNLNSQVNSDERSLTFNNQKYKSQEFPSSDQRFSSVSNSYPHSHKLQTTSKRSFAKSDFPAERKLSQKSSEPKLVKIDNNKMKDETNLKKKDKLVNGSNDSSAYPKSSQESSKPKPKLSLAKADFPVYRKSSQELPEKKITKIEDNKMEDEKILKKNDEFFNSSNDSSFNITFNTDIDELLDNL</sequence>
<dbReference type="Proteomes" id="UP000183832">
    <property type="component" value="Unassembled WGS sequence"/>
</dbReference>
<keyword evidence="4" id="KW-1185">Reference proteome</keyword>
<reference evidence="3 4" key="1">
    <citation type="submission" date="2015-04" db="EMBL/GenBank/DDBJ databases">
        <authorList>
            <person name="Syromyatnikov M.Y."/>
            <person name="Popov V.N."/>
        </authorList>
    </citation>
    <scope>NUCLEOTIDE SEQUENCE [LARGE SCALE GENOMIC DNA]</scope>
</reference>
<proteinExistence type="predicted"/>
<evidence type="ECO:0000313" key="4">
    <source>
        <dbReference type="Proteomes" id="UP000183832"/>
    </source>
</evidence>